<organism evidence="1 2">
    <name type="scientific">Cetraspora pellucida</name>
    <dbReference type="NCBI Taxonomy" id="1433469"/>
    <lineage>
        <taxon>Eukaryota</taxon>
        <taxon>Fungi</taxon>
        <taxon>Fungi incertae sedis</taxon>
        <taxon>Mucoromycota</taxon>
        <taxon>Glomeromycotina</taxon>
        <taxon>Glomeromycetes</taxon>
        <taxon>Diversisporales</taxon>
        <taxon>Gigasporaceae</taxon>
        <taxon>Cetraspora</taxon>
    </lineage>
</organism>
<comment type="caution">
    <text evidence="1">The sequence shown here is derived from an EMBL/GenBank/DDBJ whole genome shotgun (WGS) entry which is preliminary data.</text>
</comment>
<keyword evidence="2" id="KW-1185">Reference proteome</keyword>
<dbReference type="EMBL" id="CAJVQA010000355">
    <property type="protein sequence ID" value="CAG8470515.1"/>
    <property type="molecule type" value="Genomic_DNA"/>
</dbReference>
<evidence type="ECO:0000313" key="1">
    <source>
        <dbReference type="EMBL" id="CAG8470515.1"/>
    </source>
</evidence>
<accession>A0A9N8W181</accession>
<gene>
    <name evidence="1" type="ORF">CPELLU_LOCUS1049</name>
</gene>
<protein>
    <submittedName>
        <fullName evidence="1">2660_t:CDS:1</fullName>
    </submittedName>
</protein>
<name>A0A9N8W181_9GLOM</name>
<dbReference type="Proteomes" id="UP000789759">
    <property type="component" value="Unassembled WGS sequence"/>
</dbReference>
<evidence type="ECO:0000313" key="2">
    <source>
        <dbReference type="Proteomes" id="UP000789759"/>
    </source>
</evidence>
<sequence length="41" mass="4600">MGSSMTNLHSPRIIRLKTGDRHNNGIYGYRSSVVIALKLSR</sequence>
<proteinExistence type="predicted"/>
<reference evidence="1" key="1">
    <citation type="submission" date="2021-06" db="EMBL/GenBank/DDBJ databases">
        <authorList>
            <person name="Kallberg Y."/>
            <person name="Tangrot J."/>
            <person name="Rosling A."/>
        </authorList>
    </citation>
    <scope>NUCLEOTIDE SEQUENCE</scope>
    <source>
        <strain evidence="1">FL966</strain>
    </source>
</reference>
<dbReference type="AlphaFoldDB" id="A0A9N8W181"/>